<feature type="compositionally biased region" description="Basic and acidic residues" evidence="1">
    <location>
        <begin position="52"/>
        <end position="68"/>
    </location>
</feature>
<feature type="compositionally biased region" description="Basic and acidic residues" evidence="1">
    <location>
        <begin position="8"/>
        <end position="20"/>
    </location>
</feature>
<protein>
    <submittedName>
        <fullName evidence="2">26781_t:CDS:1</fullName>
    </submittedName>
</protein>
<comment type="caution">
    <text evidence="2">The sequence shown here is derived from an EMBL/GenBank/DDBJ whole genome shotgun (WGS) entry which is preliminary data.</text>
</comment>
<keyword evidence="3" id="KW-1185">Reference proteome</keyword>
<feature type="region of interest" description="Disordered" evidence="1">
    <location>
        <begin position="1"/>
        <end position="68"/>
    </location>
</feature>
<evidence type="ECO:0000313" key="3">
    <source>
        <dbReference type="Proteomes" id="UP000789901"/>
    </source>
</evidence>
<dbReference type="Proteomes" id="UP000789901">
    <property type="component" value="Unassembled WGS sequence"/>
</dbReference>
<gene>
    <name evidence="2" type="ORF">GMARGA_LOCUS5859</name>
</gene>
<reference evidence="2 3" key="1">
    <citation type="submission" date="2021-06" db="EMBL/GenBank/DDBJ databases">
        <authorList>
            <person name="Kallberg Y."/>
            <person name="Tangrot J."/>
            <person name="Rosling A."/>
        </authorList>
    </citation>
    <scope>NUCLEOTIDE SEQUENCE [LARGE SCALE GENOMIC DNA]</scope>
    <source>
        <strain evidence="2 3">120-4 pot B 10/14</strain>
    </source>
</reference>
<evidence type="ECO:0000313" key="2">
    <source>
        <dbReference type="EMBL" id="CAG8579082.1"/>
    </source>
</evidence>
<proteinExistence type="predicted"/>
<sequence length="68" mass="7857">MNLLVTHQKNERVSIVESESKRKKMKYNAPGKKNNQQMPNKAIATKKSPLTIKKEVPNKTLNDKERSH</sequence>
<evidence type="ECO:0000256" key="1">
    <source>
        <dbReference type="SAM" id="MobiDB-lite"/>
    </source>
</evidence>
<name>A0ABN7UET5_GIGMA</name>
<dbReference type="EMBL" id="CAJVQB010002548">
    <property type="protein sequence ID" value="CAG8579082.1"/>
    <property type="molecule type" value="Genomic_DNA"/>
</dbReference>
<accession>A0ABN7UET5</accession>
<organism evidence="2 3">
    <name type="scientific">Gigaspora margarita</name>
    <dbReference type="NCBI Taxonomy" id="4874"/>
    <lineage>
        <taxon>Eukaryota</taxon>
        <taxon>Fungi</taxon>
        <taxon>Fungi incertae sedis</taxon>
        <taxon>Mucoromycota</taxon>
        <taxon>Glomeromycotina</taxon>
        <taxon>Glomeromycetes</taxon>
        <taxon>Diversisporales</taxon>
        <taxon>Gigasporaceae</taxon>
        <taxon>Gigaspora</taxon>
    </lineage>
</organism>